<dbReference type="AlphaFoldDB" id="G5J2S5"/>
<sequence length="287" mass="33998">MTQEKFPARLHILIARKSQKALIIRRGPSKQTCIIGWDRKSNSFRVSQWLKGRIYERRSDISPDGKYWIYFAMNGQWGRGVGSWTTIARVPWLKAIAFFPKGDCWFGGGLFVNNNSYWLNDGPYGHDFELVFDKNNYHFFDTKAVKRNTNYRPPNYYGGECLNVYYNRLQRDGWKLIESSEKAYLNSETIFQKELSKQWMLQKICHEQVGSPPGKGCYWDEHIVYNQTGKLLVYPDWEWAEWLDKSIYYAENSCLYQVKLKSSNQLSEPRLLHDFNNYTFECKQAPY</sequence>
<dbReference type="Proteomes" id="UP000003477">
    <property type="component" value="Unassembled WGS sequence"/>
</dbReference>
<dbReference type="EMBL" id="AESD01000274">
    <property type="protein sequence ID" value="EHJ13520.1"/>
    <property type="molecule type" value="Genomic_DNA"/>
</dbReference>
<name>G5J2S5_CROWT</name>
<reference evidence="1 2" key="1">
    <citation type="journal article" date="2011" name="Front. Microbiol.">
        <title>Two Strains of Crocosphaera watsonii with Highly Conserved Genomes are Distinguished by Strain-Specific Features.</title>
        <authorList>
            <person name="Bench S.R."/>
            <person name="Ilikchyan I.N."/>
            <person name="Tripp H.J."/>
            <person name="Zehr J.P."/>
        </authorList>
    </citation>
    <scope>NUCLEOTIDE SEQUENCE [LARGE SCALE GENOMIC DNA]</scope>
    <source>
        <strain evidence="1 2">WH 0003</strain>
    </source>
</reference>
<dbReference type="GeneID" id="88765560"/>
<accession>G5J2S5</accession>
<organism evidence="1 2">
    <name type="scientific">Crocosphaera watsonii WH 0003</name>
    <dbReference type="NCBI Taxonomy" id="423471"/>
    <lineage>
        <taxon>Bacteria</taxon>
        <taxon>Bacillati</taxon>
        <taxon>Cyanobacteriota</taxon>
        <taxon>Cyanophyceae</taxon>
        <taxon>Oscillatoriophycideae</taxon>
        <taxon>Chroococcales</taxon>
        <taxon>Aphanothecaceae</taxon>
        <taxon>Crocosphaera</taxon>
    </lineage>
</organism>
<comment type="caution">
    <text evidence="1">The sequence shown here is derived from an EMBL/GenBank/DDBJ whole genome shotgun (WGS) entry which is preliminary data.</text>
</comment>
<proteinExistence type="predicted"/>
<protein>
    <submittedName>
        <fullName evidence="1">Uncharacterized protein</fullName>
    </submittedName>
</protein>
<dbReference type="RefSeq" id="WP_007310161.1">
    <property type="nucleotide sequence ID" value="NZ_AESD01000274.1"/>
</dbReference>
<gene>
    <name evidence="1" type="ORF">CWATWH0003_1808</name>
</gene>
<evidence type="ECO:0000313" key="2">
    <source>
        <dbReference type="Proteomes" id="UP000003477"/>
    </source>
</evidence>
<evidence type="ECO:0000313" key="1">
    <source>
        <dbReference type="EMBL" id="EHJ13520.1"/>
    </source>
</evidence>
<dbReference type="PATRIC" id="fig|423471.3.peg.1696"/>